<evidence type="ECO:0000313" key="4">
    <source>
        <dbReference type="EMBL" id="KMZ72053.1"/>
    </source>
</evidence>
<dbReference type="InterPro" id="IPR050667">
    <property type="entry name" value="PPR-containing_protein"/>
</dbReference>
<proteinExistence type="inferred from homology"/>
<dbReference type="STRING" id="29655.A0A0K9PSK6"/>
<dbReference type="GO" id="GO:0003729">
    <property type="term" value="F:mRNA binding"/>
    <property type="evidence" value="ECO:0000318"/>
    <property type="project" value="GO_Central"/>
</dbReference>
<keyword evidence="5" id="KW-1185">Reference proteome</keyword>
<dbReference type="GO" id="GO:0005634">
    <property type="term" value="C:nucleus"/>
    <property type="evidence" value="ECO:0000318"/>
    <property type="project" value="GO_Central"/>
</dbReference>
<dbReference type="Gene3D" id="1.25.40.10">
    <property type="entry name" value="Tetratricopeptide repeat domain"/>
    <property type="match status" value="3"/>
</dbReference>
<dbReference type="AlphaFoldDB" id="A0A0K9PSK6"/>
<gene>
    <name evidence="4" type="ORF">ZOSMA_16G00170</name>
</gene>
<keyword evidence="2" id="KW-0677">Repeat</keyword>
<evidence type="ECO:0000256" key="1">
    <source>
        <dbReference type="ARBA" id="ARBA00007626"/>
    </source>
</evidence>
<dbReference type="OMA" id="GKLCAHG"/>
<comment type="caution">
    <text evidence="4">The sequence shown here is derived from an EMBL/GenBank/DDBJ whole genome shotgun (WGS) entry which is preliminary data.</text>
</comment>
<comment type="similarity">
    <text evidence="1">Belongs to the PPR family. P subfamily.</text>
</comment>
<name>A0A0K9PSK6_ZOSMR</name>
<dbReference type="PANTHER" id="PTHR47939">
    <property type="entry name" value="MEMBRANE-ASSOCIATED SALT-INDUCIBLE PROTEIN-LIKE"/>
    <property type="match status" value="1"/>
</dbReference>
<dbReference type="OrthoDB" id="1891108at2759"/>
<evidence type="ECO:0000256" key="2">
    <source>
        <dbReference type="ARBA" id="ARBA00022737"/>
    </source>
</evidence>
<feature type="repeat" description="PPR" evidence="3">
    <location>
        <begin position="230"/>
        <end position="264"/>
    </location>
</feature>
<organism evidence="4 5">
    <name type="scientific">Zostera marina</name>
    <name type="common">Eelgrass</name>
    <dbReference type="NCBI Taxonomy" id="29655"/>
    <lineage>
        <taxon>Eukaryota</taxon>
        <taxon>Viridiplantae</taxon>
        <taxon>Streptophyta</taxon>
        <taxon>Embryophyta</taxon>
        <taxon>Tracheophyta</taxon>
        <taxon>Spermatophyta</taxon>
        <taxon>Magnoliopsida</taxon>
        <taxon>Liliopsida</taxon>
        <taxon>Zosteraceae</taxon>
        <taxon>Zostera</taxon>
    </lineage>
</organism>
<protein>
    <submittedName>
        <fullName evidence="4">Putative Pentatricopeptide repeat-containing protein</fullName>
    </submittedName>
</protein>
<evidence type="ECO:0000313" key="5">
    <source>
        <dbReference type="Proteomes" id="UP000036987"/>
    </source>
</evidence>
<dbReference type="InterPro" id="IPR002885">
    <property type="entry name" value="PPR_rpt"/>
</dbReference>
<dbReference type="Pfam" id="PF13041">
    <property type="entry name" value="PPR_2"/>
    <property type="match status" value="1"/>
</dbReference>
<dbReference type="EMBL" id="LFYR01000643">
    <property type="protein sequence ID" value="KMZ72053.1"/>
    <property type="molecule type" value="Genomic_DNA"/>
</dbReference>
<reference evidence="5" key="1">
    <citation type="journal article" date="2016" name="Nature">
        <title>The genome of the seagrass Zostera marina reveals angiosperm adaptation to the sea.</title>
        <authorList>
            <person name="Olsen J.L."/>
            <person name="Rouze P."/>
            <person name="Verhelst B."/>
            <person name="Lin Y.-C."/>
            <person name="Bayer T."/>
            <person name="Collen J."/>
            <person name="Dattolo E."/>
            <person name="De Paoli E."/>
            <person name="Dittami S."/>
            <person name="Maumus F."/>
            <person name="Michel G."/>
            <person name="Kersting A."/>
            <person name="Lauritano C."/>
            <person name="Lohaus R."/>
            <person name="Toepel M."/>
            <person name="Tonon T."/>
            <person name="Vanneste K."/>
            <person name="Amirebrahimi M."/>
            <person name="Brakel J."/>
            <person name="Bostroem C."/>
            <person name="Chovatia M."/>
            <person name="Grimwood J."/>
            <person name="Jenkins J.W."/>
            <person name="Jueterbock A."/>
            <person name="Mraz A."/>
            <person name="Stam W.T."/>
            <person name="Tice H."/>
            <person name="Bornberg-Bauer E."/>
            <person name="Green P.J."/>
            <person name="Pearson G.A."/>
            <person name="Procaccini G."/>
            <person name="Duarte C.M."/>
            <person name="Schmutz J."/>
            <person name="Reusch T.B.H."/>
            <person name="Van de Peer Y."/>
        </authorList>
    </citation>
    <scope>NUCLEOTIDE SEQUENCE [LARGE SCALE GENOMIC DNA]</scope>
    <source>
        <strain evidence="5">cv. Finnish</strain>
    </source>
</reference>
<dbReference type="Pfam" id="PF01535">
    <property type="entry name" value="PPR"/>
    <property type="match status" value="1"/>
</dbReference>
<dbReference type="InterPro" id="IPR011990">
    <property type="entry name" value="TPR-like_helical_dom_sf"/>
</dbReference>
<dbReference type="PROSITE" id="PS51375">
    <property type="entry name" value="PPR"/>
    <property type="match status" value="2"/>
</dbReference>
<sequence length="506" mass="58192">MTRRLPSLRRLLQYRRLLPSASFSSPQSHHLLRPISPLPLFSSFLRFFSSSTPPTPISPLAHSISTHLINHSVSSSNLDIADYFTLHFSDVCFNTSLVAEILRLSSPAGRSALDLYRYLVKHRSLSPTDESLSHLIAFFGRRHDFKAINDVLTEFRCNTGPKSYVETVDRFVRAGRAPEAVKFFADMEINYGIKRDKEKLGILVKLLCEHGYAFQAEKLVNNWAKTIFPNQEMCYDLIKGWCVDRRPDNAIRLMEEMVRGGFEMQTPAYNAILDSVCKLCRKKDPLEMQREAEKVLVEMEKKGVARDTETFSVIIRNLCKIRKTEDAMKVFGRMGEWGCSPDGEMYIVMVKSLYQAARVKEADDMIEQMWSAGFGDALNVKECFGFLKILCGIERVDHAMKVFRRLKKCYGFEPGVKTYELLMRSLSAHNQVDRANALFQEASSSGIAVIPKAYVVDPRYLKKKKNVEKSKEKKRLSLPQKKLLKRKRLRKLKASFVKKPRKRRLH</sequence>
<evidence type="ECO:0000256" key="3">
    <source>
        <dbReference type="PROSITE-ProRule" id="PRU00708"/>
    </source>
</evidence>
<dbReference type="GO" id="GO:0005739">
    <property type="term" value="C:mitochondrion"/>
    <property type="evidence" value="ECO:0000318"/>
    <property type="project" value="GO_Central"/>
</dbReference>
<accession>A0A0K9PSK6</accession>
<dbReference type="FunFam" id="1.25.40.10:FF:000398">
    <property type="entry name" value="pentatricopeptide repeat-containing protein PNM1, mitochondrial"/>
    <property type="match status" value="1"/>
</dbReference>
<dbReference type="PANTHER" id="PTHR47939:SF13">
    <property type="entry name" value="OS03G0201400 PROTEIN"/>
    <property type="match status" value="1"/>
</dbReference>
<dbReference type="Proteomes" id="UP000036987">
    <property type="component" value="Unassembled WGS sequence"/>
</dbReference>
<feature type="repeat" description="PPR" evidence="3">
    <location>
        <begin position="307"/>
        <end position="341"/>
    </location>
</feature>
<dbReference type="NCBIfam" id="TIGR00756">
    <property type="entry name" value="PPR"/>
    <property type="match status" value="1"/>
</dbReference>